<evidence type="ECO:0000313" key="1">
    <source>
        <dbReference type="EMBL" id="HHF53420.1"/>
    </source>
</evidence>
<proteinExistence type="predicted"/>
<gene>
    <name evidence="1" type="ORF">ENL43_03545</name>
</gene>
<dbReference type="Proteomes" id="UP000886050">
    <property type="component" value="Unassembled WGS sequence"/>
</dbReference>
<accession>A0A7V5HPC3</accession>
<dbReference type="AlphaFoldDB" id="A0A7V5HPC3"/>
<protein>
    <submittedName>
        <fullName evidence="1">Uncharacterized protein</fullName>
    </submittedName>
</protein>
<dbReference type="EMBL" id="DRTX01000179">
    <property type="protein sequence ID" value="HHF53420.1"/>
    <property type="molecule type" value="Genomic_DNA"/>
</dbReference>
<sequence>MLILLCGLIVLMGCQRREAELDIDLLEAQDTVRLIDPDQDLSNSWLSGDSTVVKDSVYIRLRAILHSAPNGFIYEIRWRMLTVNDSVLKTDRGIFSPEIYLEEEQSRNIGLYIPVDNYIAYGADLSSDDTLNYKGSMRCEVWVYGATPYEYVISDTLKFWVNFTLD</sequence>
<organism evidence="1">
    <name type="scientific">candidate division WOR-3 bacterium</name>
    <dbReference type="NCBI Taxonomy" id="2052148"/>
    <lineage>
        <taxon>Bacteria</taxon>
        <taxon>Bacteria division WOR-3</taxon>
    </lineage>
</organism>
<comment type="caution">
    <text evidence="1">The sequence shown here is derived from an EMBL/GenBank/DDBJ whole genome shotgun (WGS) entry which is preliminary data.</text>
</comment>
<name>A0A7V5HPC3_UNCW3</name>
<reference evidence="1" key="1">
    <citation type="journal article" date="2020" name="mSystems">
        <title>Genome- and Community-Level Interaction Insights into Carbon Utilization and Element Cycling Functions of Hydrothermarchaeota in Hydrothermal Sediment.</title>
        <authorList>
            <person name="Zhou Z."/>
            <person name="Liu Y."/>
            <person name="Xu W."/>
            <person name="Pan J."/>
            <person name="Luo Z.H."/>
            <person name="Li M."/>
        </authorList>
    </citation>
    <scope>NUCLEOTIDE SEQUENCE [LARGE SCALE GENOMIC DNA]</scope>
    <source>
        <strain evidence="1">HyVt-96</strain>
    </source>
</reference>